<feature type="domain" description="Acyl-CoA-binding" evidence="2">
    <location>
        <begin position="65"/>
        <end position="105"/>
    </location>
</feature>
<dbReference type="InterPro" id="IPR056819">
    <property type="entry name" value="ACBP4-6_C"/>
</dbReference>
<name>A0A4D6M7Y1_VIGUN</name>
<feature type="coiled-coil region" evidence="1">
    <location>
        <begin position="73"/>
        <end position="107"/>
    </location>
</feature>
<reference evidence="3 4" key="1">
    <citation type="submission" date="2019-04" db="EMBL/GenBank/DDBJ databases">
        <title>An improved genome assembly and genetic linkage map for asparagus bean, Vigna unguiculata ssp. sesquipedialis.</title>
        <authorList>
            <person name="Xia Q."/>
            <person name="Zhang R."/>
            <person name="Dong Y."/>
        </authorList>
    </citation>
    <scope>NUCLEOTIDE SEQUENCE [LARGE SCALE GENOMIC DNA]</scope>
    <source>
        <tissue evidence="3">Leaf</tissue>
    </source>
</reference>
<keyword evidence="1" id="KW-0175">Coiled coil</keyword>
<protein>
    <recommendedName>
        <fullName evidence="2">Acyl-CoA-binding domain-containing protein</fullName>
    </recommendedName>
</protein>
<sequence>MGCNEGVEKEVKNENFVIDDDDEYGKWHVDQLWEFGNLCCLRFFHCLKLEACAHVETHRISIGDIISVLKAEKEEMESSLGKEKQHALQLKQELMEVKSRNTNLESLEL</sequence>
<evidence type="ECO:0000259" key="2">
    <source>
        <dbReference type="Pfam" id="PF24922"/>
    </source>
</evidence>
<dbReference type="Pfam" id="PF24922">
    <property type="entry name" value="ACBP4_C"/>
    <property type="match status" value="1"/>
</dbReference>
<gene>
    <name evidence="3" type="ORF">DEO72_LG6g685</name>
</gene>
<keyword evidence="4" id="KW-1185">Reference proteome</keyword>
<evidence type="ECO:0000313" key="4">
    <source>
        <dbReference type="Proteomes" id="UP000501690"/>
    </source>
</evidence>
<dbReference type="Proteomes" id="UP000501690">
    <property type="component" value="Linkage Group LG6"/>
</dbReference>
<dbReference type="EMBL" id="CP039350">
    <property type="protein sequence ID" value="QCD95984.1"/>
    <property type="molecule type" value="Genomic_DNA"/>
</dbReference>
<dbReference type="AlphaFoldDB" id="A0A4D6M7Y1"/>
<evidence type="ECO:0000313" key="3">
    <source>
        <dbReference type="EMBL" id="QCD95984.1"/>
    </source>
</evidence>
<proteinExistence type="predicted"/>
<evidence type="ECO:0000256" key="1">
    <source>
        <dbReference type="SAM" id="Coils"/>
    </source>
</evidence>
<accession>A0A4D6M7Y1</accession>
<organism evidence="3 4">
    <name type="scientific">Vigna unguiculata</name>
    <name type="common">Cowpea</name>
    <dbReference type="NCBI Taxonomy" id="3917"/>
    <lineage>
        <taxon>Eukaryota</taxon>
        <taxon>Viridiplantae</taxon>
        <taxon>Streptophyta</taxon>
        <taxon>Embryophyta</taxon>
        <taxon>Tracheophyta</taxon>
        <taxon>Spermatophyta</taxon>
        <taxon>Magnoliopsida</taxon>
        <taxon>eudicotyledons</taxon>
        <taxon>Gunneridae</taxon>
        <taxon>Pentapetalae</taxon>
        <taxon>rosids</taxon>
        <taxon>fabids</taxon>
        <taxon>Fabales</taxon>
        <taxon>Fabaceae</taxon>
        <taxon>Papilionoideae</taxon>
        <taxon>50 kb inversion clade</taxon>
        <taxon>NPAAA clade</taxon>
        <taxon>indigoferoid/millettioid clade</taxon>
        <taxon>Phaseoleae</taxon>
        <taxon>Vigna</taxon>
    </lineage>
</organism>